<keyword evidence="1" id="KW-0812">Transmembrane</keyword>
<evidence type="ECO:0000313" key="4">
    <source>
        <dbReference type="Proteomes" id="UP000182624"/>
    </source>
</evidence>
<evidence type="ECO:0000259" key="2">
    <source>
        <dbReference type="Pfam" id="PF01757"/>
    </source>
</evidence>
<feature type="transmembrane region" description="Helical" evidence="1">
    <location>
        <begin position="72"/>
        <end position="92"/>
    </location>
</feature>
<dbReference type="RefSeq" id="WP_074887684.1">
    <property type="nucleotide sequence ID" value="NZ_FOXO01000012.1"/>
</dbReference>
<feature type="transmembrane region" description="Helical" evidence="1">
    <location>
        <begin position="159"/>
        <end position="178"/>
    </location>
</feature>
<dbReference type="InterPro" id="IPR002656">
    <property type="entry name" value="Acyl_transf_3_dom"/>
</dbReference>
<feature type="transmembrane region" description="Helical" evidence="1">
    <location>
        <begin position="297"/>
        <end position="315"/>
    </location>
</feature>
<dbReference type="OrthoDB" id="9810469at2"/>
<dbReference type="GO" id="GO:0016787">
    <property type="term" value="F:hydrolase activity"/>
    <property type="evidence" value="ECO:0007669"/>
    <property type="project" value="UniProtKB-KW"/>
</dbReference>
<organism evidence="3 4">
    <name type="scientific">Butyrivibrio proteoclasticus</name>
    <dbReference type="NCBI Taxonomy" id="43305"/>
    <lineage>
        <taxon>Bacteria</taxon>
        <taxon>Bacillati</taxon>
        <taxon>Bacillota</taxon>
        <taxon>Clostridia</taxon>
        <taxon>Lachnospirales</taxon>
        <taxon>Lachnospiraceae</taxon>
        <taxon>Butyrivibrio</taxon>
    </lineage>
</organism>
<keyword evidence="3" id="KW-0808">Transferase</keyword>
<feature type="transmembrane region" description="Helical" evidence="1">
    <location>
        <begin position="262"/>
        <end position="285"/>
    </location>
</feature>
<protein>
    <submittedName>
        <fullName evidence="3">Peptidoglycan/LPS O-acetylase OafA/YrhL, contains acyltransferase and SGNH-hydrolase domains</fullName>
    </submittedName>
</protein>
<accession>A0A1I5UDZ0</accession>
<feature type="transmembrane region" description="Helical" evidence="1">
    <location>
        <begin position="133"/>
        <end position="152"/>
    </location>
</feature>
<feature type="transmembrane region" description="Helical" evidence="1">
    <location>
        <begin position="34"/>
        <end position="51"/>
    </location>
</feature>
<gene>
    <name evidence="3" type="ORF">SAMN04487928_11272</name>
</gene>
<feature type="domain" description="Acyltransferase 3" evidence="2">
    <location>
        <begin position="4"/>
        <end position="335"/>
    </location>
</feature>
<reference evidence="4" key="1">
    <citation type="submission" date="2016-10" db="EMBL/GenBank/DDBJ databases">
        <authorList>
            <person name="Varghese N."/>
            <person name="Submissions S."/>
        </authorList>
    </citation>
    <scope>NUCLEOTIDE SEQUENCE [LARGE SCALE GENOMIC DNA]</scope>
    <source>
        <strain evidence="4">P18</strain>
    </source>
</reference>
<name>A0A1I5UDZ0_9FIRM</name>
<keyword evidence="1" id="KW-1133">Transmembrane helix</keyword>
<dbReference type="EMBL" id="FOXO01000012">
    <property type="protein sequence ID" value="SFP93434.1"/>
    <property type="molecule type" value="Genomic_DNA"/>
</dbReference>
<dbReference type="Pfam" id="PF01757">
    <property type="entry name" value="Acyl_transf_3"/>
    <property type="match status" value="1"/>
</dbReference>
<evidence type="ECO:0000313" key="3">
    <source>
        <dbReference type="EMBL" id="SFP93434.1"/>
    </source>
</evidence>
<dbReference type="Proteomes" id="UP000182624">
    <property type="component" value="Unassembled WGS sequence"/>
</dbReference>
<keyword evidence="1" id="KW-0472">Membrane</keyword>
<dbReference type="GO" id="GO:0016747">
    <property type="term" value="F:acyltransferase activity, transferring groups other than amino-acyl groups"/>
    <property type="evidence" value="ECO:0007669"/>
    <property type="project" value="InterPro"/>
</dbReference>
<dbReference type="AlphaFoldDB" id="A0A1I5UDZ0"/>
<proteinExistence type="predicted"/>
<keyword evidence="3" id="KW-0012">Acyltransferase</keyword>
<feature type="transmembrane region" description="Helical" evidence="1">
    <location>
        <begin position="190"/>
        <end position="212"/>
    </location>
</feature>
<keyword evidence="4" id="KW-1185">Reference proteome</keyword>
<sequence>MNTFIYLVKFIASMGVIIGHTRFPGTFGFVWDAVSRYICPFFFAISGRFLIPYSMRNTDDIRKRVGKALRKLLKTTGVVYLIYLVYSFLFHLKNGIGFGEWFTSKFNLSEARWFFLFNSGKFIYDGSYTFDHLWYLFALFYVFGLIYIFAPVLRKWYKFLVVILLAGLYFGELLQTFYPIRPFDISITTWYVLRNWLFEGMPFVLIGIWFSDYIGKLKEDLSEDEFKVRSRKWIVPGFLGILVGMVISSAEFLLLGKKECPFGALFMVLGILFLSETGIGGGKYLWKIGREGSSNIYFYHVLVICLVDQLSYYGVLPDISMGAKPFVIMALCLLFIWFIPRTIKKYRCKKTKI</sequence>
<evidence type="ECO:0000256" key="1">
    <source>
        <dbReference type="SAM" id="Phobius"/>
    </source>
</evidence>
<feature type="transmembrane region" description="Helical" evidence="1">
    <location>
        <begin position="321"/>
        <end position="340"/>
    </location>
</feature>
<keyword evidence="3" id="KW-0378">Hydrolase</keyword>
<feature type="transmembrane region" description="Helical" evidence="1">
    <location>
        <begin position="233"/>
        <end position="256"/>
    </location>
</feature>